<feature type="region of interest" description="Disordered" evidence="1">
    <location>
        <begin position="21"/>
        <end position="47"/>
    </location>
</feature>
<dbReference type="RefSeq" id="WP_135440878.1">
    <property type="nucleotide sequence ID" value="NZ_SRLE01000002.1"/>
</dbReference>
<dbReference type="InterPro" id="IPR013320">
    <property type="entry name" value="ConA-like_dom_sf"/>
</dbReference>
<dbReference type="AlphaFoldDB" id="A0A4Z0M8A8"/>
<evidence type="ECO:0000313" key="3">
    <source>
        <dbReference type="EMBL" id="TGD75626.1"/>
    </source>
</evidence>
<comment type="caution">
    <text evidence="3">The sequence shown here is derived from an EMBL/GenBank/DDBJ whole genome shotgun (WGS) entry which is preliminary data.</text>
</comment>
<evidence type="ECO:0000313" key="4">
    <source>
        <dbReference type="Proteomes" id="UP000298050"/>
    </source>
</evidence>
<dbReference type="SUPFAM" id="SSF49899">
    <property type="entry name" value="Concanavalin A-like lectins/glucanases"/>
    <property type="match status" value="1"/>
</dbReference>
<evidence type="ECO:0000256" key="1">
    <source>
        <dbReference type="SAM" id="MobiDB-lite"/>
    </source>
</evidence>
<dbReference type="Gene3D" id="2.60.120.200">
    <property type="match status" value="1"/>
</dbReference>
<feature type="chain" id="PRO_5021459658" evidence="2">
    <location>
        <begin position="20"/>
        <end position="880"/>
    </location>
</feature>
<keyword evidence="4" id="KW-1185">Reference proteome</keyword>
<name>A0A4Z0M8A8_9GAMM</name>
<feature type="signal peptide" evidence="2">
    <location>
        <begin position="1"/>
        <end position="19"/>
    </location>
</feature>
<dbReference type="Proteomes" id="UP000298050">
    <property type="component" value="Unassembled WGS sequence"/>
</dbReference>
<dbReference type="PROSITE" id="PS51257">
    <property type="entry name" value="PROKAR_LIPOPROTEIN"/>
    <property type="match status" value="1"/>
</dbReference>
<gene>
    <name evidence="3" type="ORF">E4634_01685</name>
</gene>
<evidence type="ECO:0000256" key="2">
    <source>
        <dbReference type="SAM" id="SignalP"/>
    </source>
</evidence>
<proteinExistence type="predicted"/>
<keyword evidence="2" id="KW-0732">Signal</keyword>
<dbReference type="EMBL" id="SRLE01000002">
    <property type="protein sequence ID" value="TGD75626.1"/>
    <property type="molecule type" value="Genomic_DNA"/>
</dbReference>
<dbReference type="OrthoDB" id="5748965at2"/>
<organism evidence="3 4">
    <name type="scientific">Mangrovimicrobium sediminis</name>
    <dbReference type="NCBI Taxonomy" id="2562682"/>
    <lineage>
        <taxon>Bacteria</taxon>
        <taxon>Pseudomonadati</taxon>
        <taxon>Pseudomonadota</taxon>
        <taxon>Gammaproteobacteria</taxon>
        <taxon>Cellvibrionales</taxon>
        <taxon>Halieaceae</taxon>
        <taxon>Mangrovimicrobium</taxon>
    </lineage>
</organism>
<sequence length="880" mass="92474">MLRAIAVTSLNLFLLAACSAGSGGGGSEREVDTSNPSEGGEFVYSGPPPASDEIQSFKINFYDPLAANNRCGECHTPGGSGTTAFVDQGNVNEAWQAARTVVNLNDPAASAVVTRVANGHNCWLGAGQEEACATTLTGYVERWAADSVQSAAVVQLSPRRRLAPGGARVTPATLDEALVLMPNLQSGGELMGLLGEFCAGCHAEDAPVPQVPFFASSDATLAYAALRDKINLSRPQDSRVVLRLFPELHNCWSDCEANAGAMQAAVQRFADTIEPTEVDPALVTSMAQVLEADGIVATSGGRYETDLVAKWEFREGSGATVADTSGVLPEIPLALSGDYSWMASWGIRFVNGKAQGGVTGSGKLFEQIGGTGEYSLEVWVAPANVSQEEAWIAGYSGGEQNSNLVLRQSLYNYEVFARSSVTEQSSAGEPALVTDDDAEFAQATLQHVVVSFDPVEGRRIYVNGQFTGDVDPAGGGLLNNWNEAFAFVLGNSTAGSNPWAGALRMAAVYNRALTPSQVLQNFEVGVGQKYFLLFSVSDLVSDGACSGTRNGEAVDYCYVAFEVSQFDDTSYLFDEPFFANLNPDGGDVDFDLRGIRVGVNGRLAAVGQAFVNVDTRVSGGNLGAQPQVLANIGTILPLEFGAEQDQFFLAFDSIAGTSGAADDGEVQSFAPVFSGAPAPDVAMRTFDEVNATLSALTGVPTGSSVASQVTGKTVAETYAAVRRALPGIADFNAFMSSHQMAATQLAAAYCDALVQSPSLRSAVFPAGFNFNAPVADPGIDWRNQVAAPLVDRAANTGLLDAADRARILDEVELLITDDRDLAPYVLLNGEWVSDPNPAAHNKRDGLIYCENNAPCPASRTADVVKAACTAVYGSALALIK</sequence>
<accession>A0A4Z0M8A8</accession>
<dbReference type="Pfam" id="PF13385">
    <property type="entry name" value="Laminin_G_3"/>
    <property type="match status" value="1"/>
</dbReference>
<reference evidence="3 4" key="1">
    <citation type="submission" date="2019-04" db="EMBL/GenBank/DDBJ databases">
        <title>Taxonomy of novel Haliea sp. from mangrove soil of West Coast of India.</title>
        <authorList>
            <person name="Verma A."/>
            <person name="Kumar P."/>
            <person name="Krishnamurthi S."/>
        </authorList>
    </citation>
    <scope>NUCLEOTIDE SEQUENCE [LARGE SCALE GENOMIC DNA]</scope>
    <source>
        <strain evidence="3 4">SAOS-164</strain>
    </source>
</reference>
<protein>
    <submittedName>
        <fullName evidence="3">LamG domain-containing protein</fullName>
    </submittedName>
</protein>